<dbReference type="KEGG" id="hth:HTH_0671"/>
<dbReference type="KEGG" id="hte:Hydth_0670"/>
<evidence type="ECO:0000313" key="3">
    <source>
        <dbReference type="Proteomes" id="UP000002574"/>
    </source>
</evidence>
<dbReference type="STRING" id="608538.HTH_0671"/>
<name>D3DH30_HYDTT</name>
<reference evidence="2 3" key="1">
    <citation type="journal article" date="2010" name="J. Bacteriol.">
        <title>Complete genome sequence of the thermophilic, obligately chemolithoautotrophic hydrogen-oxidizing bacterium Hydrogenobacter thermophilus TK-6.</title>
        <authorList>
            <person name="Arai H."/>
            <person name="Kanbe H."/>
            <person name="Ishii M."/>
            <person name="Igarashi Y."/>
        </authorList>
    </citation>
    <scope>NUCLEOTIDE SEQUENCE [LARGE SCALE GENOMIC DNA]</scope>
    <source>
        <strain evidence="3">DSM 6534 / IAM 12695 / TK-6 [Tokyo]</strain>
    </source>
</reference>
<protein>
    <submittedName>
        <fullName evidence="2">Uncharacterized protein</fullName>
    </submittedName>
</protein>
<evidence type="ECO:0000313" key="2">
    <source>
        <dbReference type="EMBL" id="BAI69132.1"/>
    </source>
</evidence>
<keyword evidence="1" id="KW-0472">Membrane</keyword>
<evidence type="ECO:0000256" key="1">
    <source>
        <dbReference type="SAM" id="Phobius"/>
    </source>
</evidence>
<proteinExistence type="predicted"/>
<accession>D3DH30</accession>
<gene>
    <name evidence="2" type="ordered locus">HTH_0671</name>
</gene>
<dbReference type="AlphaFoldDB" id="D3DH30"/>
<organism evidence="2 3">
    <name type="scientific">Hydrogenobacter thermophilus (strain DSM 6534 / IAM 12695 / TK-6)</name>
    <dbReference type="NCBI Taxonomy" id="608538"/>
    <lineage>
        <taxon>Bacteria</taxon>
        <taxon>Pseudomonadati</taxon>
        <taxon>Aquificota</taxon>
        <taxon>Aquificia</taxon>
        <taxon>Aquificales</taxon>
        <taxon>Aquificaceae</taxon>
        <taxon>Hydrogenobacter</taxon>
    </lineage>
</organism>
<sequence length="144" mass="16507">MALKREDLIIGSFIALAVVYPFFIAFLIWHEDYSNKKRVLESLSPLLSFLVGSEDCSERNFERLKVLISPDLLQAYGEEGFKRLCEQSKKEGLKLKKESARLFNNQLEFYGIYEGENGSVVLRLKARLEGEGITVREFSYEKGG</sequence>
<feature type="transmembrane region" description="Helical" evidence="1">
    <location>
        <begin position="7"/>
        <end position="29"/>
    </location>
</feature>
<keyword evidence="1" id="KW-1133">Transmembrane helix</keyword>
<keyword evidence="1" id="KW-0812">Transmembrane</keyword>
<dbReference type="EMBL" id="AP011112">
    <property type="protein sequence ID" value="BAI69132.1"/>
    <property type="molecule type" value="Genomic_DNA"/>
</dbReference>
<dbReference type="Proteomes" id="UP000002574">
    <property type="component" value="Chromosome"/>
</dbReference>
<keyword evidence="3" id="KW-1185">Reference proteome</keyword>
<dbReference type="RefSeq" id="WP_012963314.1">
    <property type="nucleotide sequence ID" value="NC_013799.1"/>
</dbReference>